<accession>A0A1Q4V485</accession>
<dbReference type="EMBL" id="LFBV01000006">
    <property type="protein sequence ID" value="OKH92611.1"/>
    <property type="molecule type" value="Genomic_DNA"/>
</dbReference>
<sequence length="831" mass="89357">MNHAPAVAAPLRWTVPHGPAELAVELLSPCLLRTPGFPVALLAGTASPATLDLAARAAARARVARAARADFLTGRWPALRAAARPADAARHPAWRALLRAHRRIEGYEALGEPQLAALESVGGTRTRIWAESWNARVRSDAAFRAGAAAQLRSATVAAWRHTARTVDDERMRHAVFVSNPSFFRTALKRPLAPRLDAWEVPDRDTDAVPPRGLRRTLTTAHRYLRRFTTRCETISFFGPVLFAALDGESDRPVVRGEPGAERVLVEASTWLTDALGRAVTERLDPALRVARRSPLFRERDGGGGSSDHGHGVGGVLERVVDGKAFRVAAGPLALWRAADGTLTLGALAELLGLDIAAADTAARALGPALIVAGRPLPATELRPLARLAPHDPTGTAARLAAARTAYATEPWPGRTAAYERVEERAAELTGVVRRGAGEHYADREVVFEDRTSPWSERVTFGAPVLDGMRRALSAVLPVCHLGALLAREDAREVVRGATGGTGQPLARLAMTELPDERPRTELLRTALRDLVAGRTACDGVVELTAEEIGAATAGLWRLVPEGDRYEASLPSPDLMAMGRDPGSATWLLSELHDDASSVYGGLENRAHSDPAGLWQEFTARIAGRLPPEGLATIVSRRRSAHVTPELPGLSVELSGLSGKPRTETAPVAEVSVAPAGDAIEVRGERRLLYPGDLRSPLHRAVSLPSVVPVTVETGARTPRIVIDSVVYQRARWRVPLPDAPGPEPYDRWLAVQRWRSGHSLPRHVFLRHASEPKPLYVDFADPLSVAEVAGLGGGECVVSEMLPAPDELWWESDGGAQCAEFRLGCVVGARR</sequence>
<dbReference type="RefSeq" id="WP_073792221.1">
    <property type="nucleotide sequence ID" value="NZ_LFBV01000006.1"/>
</dbReference>
<dbReference type="Proteomes" id="UP000186455">
    <property type="component" value="Unassembled WGS sequence"/>
</dbReference>
<gene>
    <name evidence="1" type="ORF">AB852_23515</name>
</gene>
<organism evidence="1 2">
    <name type="scientific">Streptomyces uncialis</name>
    <dbReference type="NCBI Taxonomy" id="1048205"/>
    <lineage>
        <taxon>Bacteria</taxon>
        <taxon>Bacillati</taxon>
        <taxon>Actinomycetota</taxon>
        <taxon>Actinomycetes</taxon>
        <taxon>Kitasatosporales</taxon>
        <taxon>Streptomycetaceae</taxon>
        <taxon>Streptomyces</taxon>
    </lineage>
</organism>
<proteinExistence type="predicted"/>
<comment type="caution">
    <text evidence="1">The sequence shown here is derived from an EMBL/GenBank/DDBJ whole genome shotgun (WGS) entry which is preliminary data.</text>
</comment>
<keyword evidence="2" id="KW-1185">Reference proteome</keyword>
<dbReference type="STRING" id="1048205.AB852_23515"/>
<evidence type="ECO:0000313" key="2">
    <source>
        <dbReference type="Proteomes" id="UP000186455"/>
    </source>
</evidence>
<reference evidence="1 2" key="1">
    <citation type="submission" date="2015-06" db="EMBL/GenBank/DDBJ databases">
        <title>Cloning and characterization of the uncialamcin biosynthetic gene cluster.</title>
        <authorList>
            <person name="Yan X."/>
            <person name="Huang T."/>
            <person name="Ge H."/>
            <person name="Shen B."/>
        </authorList>
    </citation>
    <scope>NUCLEOTIDE SEQUENCE [LARGE SCALE GENOMIC DNA]</scope>
    <source>
        <strain evidence="1 2">DCA2648</strain>
    </source>
</reference>
<protein>
    <submittedName>
        <fullName evidence="1">Uncharacterized protein</fullName>
    </submittedName>
</protein>
<name>A0A1Q4V485_9ACTN</name>
<dbReference type="AlphaFoldDB" id="A0A1Q4V485"/>
<evidence type="ECO:0000313" key="1">
    <source>
        <dbReference type="EMBL" id="OKH92611.1"/>
    </source>
</evidence>